<dbReference type="Gene3D" id="3.30.40.10">
    <property type="entry name" value="Zinc/RING finger domain, C3HC4 (zinc finger)"/>
    <property type="match status" value="1"/>
</dbReference>
<keyword evidence="1" id="KW-1185">Reference proteome</keyword>
<evidence type="ECO:0000313" key="1">
    <source>
        <dbReference type="Proteomes" id="UP000095285"/>
    </source>
</evidence>
<sequence length="89" mass="9903">MFEVEALRDSREFSESRFGEVSAVQGTTTGKETILANLGPLADLVDQYASPCNHICVCAYCVEELLETYEEPLCPLCRSVITSYVDVYI</sequence>
<protein>
    <submittedName>
        <fullName evidence="2">RING-type domain-containing protein</fullName>
    </submittedName>
</protein>
<dbReference type="Pfam" id="PF13920">
    <property type="entry name" value="zf-C3HC4_3"/>
    <property type="match status" value="1"/>
</dbReference>
<dbReference type="AlphaFoldDB" id="A0A1I7VQA7"/>
<dbReference type="SUPFAM" id="SSF57850">
    <property type="entry name" value="RING/U-box"/>
    <property type="match status" value="1"/>
</dbReference>
<proteinExistence type="predicted"/>
<evidence type="ECO:0000313" key="2">
    <source>
        <dbReference type="WBParaSite" id="EN70_5040"/>
    </source>
</evidence>
<dbReference type="InterPro" id="IPR013083">
    <property type="entry name" value="Znf_RING/FYVE/PHD"/>
</dbReference>
<organism evidence="1 2">
    <name type="scientific">Loa loa</name>
    <name type="common">Eye worm</name>
    <name type="synonym">Filaria loa</name>
    <dbReference type="NCBI Taxonomy" id="7209"/>
    <lineage>
        <taxon>Eukaryota</taxon>
        <taxon>Metazoa</taxon>
        <taxon>Ecdysozoa</taxon>
        <taxon>Nematoda</taxon>
        <taxon>Chromadorea</taxon>
        <taxon>Rhabditida</taxon>
        <taxon>Spirurina</taxon>
        <taxon>Spiruromorpha</taxon>
        <taxon>Filarioidea</taxon>
        <taxon>Onchocercidae</taxon>
        <taxon>Loa</taxon>
    </lineage>
</organism>
<reference evidence="2" key="2">
    <citation type="submission" date="2016-11" db="UniProtKB">
        <authorList>
            <consortium name="WormBaseParasite"/>
        </authorList>
    </citation>
    <scope>IDENTIFICATION</scope>
</reference>
<dbReference type="WBParaSite" id="EN70_5040">
    <property type="protein sequence ID" value="EN70_5040"/>
    <property type="gene ID" value="EN70_5040"/>
</dbReference>
<name>A0A1I7VQA7_LOALO</name>
<reference evidence="1" key="1">
    <citation type="submission" date="2012-04" db="EMBL/GenBank/DDBJ databases">
        <title>The Genome Sequence of Loa loa.</title>
        <authorList>
            <consortium name="The Broad Institute Genome Sequencing Platform"/>
            <consortium name="Broad Institute Genome Sequencing Center for Infectious Disease"/>
            <person name="Nutman T.B."/>
            <person name="Fink D.L."/>
            <person name="Russ C."/>
            <person name="Young S."/>
            <person name="Zeng Q."/>
            <person name="Gargeya S."/>
            <person name="Alvarado L."/>
            <person name="Berlin A."/>
            <person name="Chapman S.B."/>
            <person name="Chen Z."/>
            <person name="Freedman E."/>
            <person name="Gellesch M."/>
            <person name="Goldberg J."/>
            <person name="Griggs A."/>
            <person name="Gujja S."/>
            <person name="Heilman E.R."/>
            <person name="Heiman D."/>
            <person name="Howarth C."/>
            <person name="Mehta T."/>
            <person name="Neiman D."/>
            <person name="Pearson M."/>
            <person name="Roberts A."/>
            <person name="Saif S."/>
            <person name="Shea T."/>
            <person name="Shenoy N."/>
            <person name="Sisk P."/>
            <person name="Stolte C."/>
            <person name="Sykes S."/>
            <person name="White J."/>
            <person name="Yandava C."/>
            <person name="Haas B."/>
            <person name="Henn M.R."/>
            <person name="Nusbaum C."/>
            <person name="Birren B."/>
        </authorList>
    </citation>
    <scope>NUCLEOTIDE SEQUENCE [LARGE SCALE GENOMIC DNA]</scope>
</reference>
<accession>A0A1I7VQA7</accession>
<dbReference type="Proteomes" id="UP000095285">
    <property type="component" value="Unassembled WGS sequence"/>
</dbReference>